<comment type="subunit">
    <text evidence="2">The complex is composed of two ATP-binding proteins (CysA), two transmembrane proteins (CysT and CysW) and a solute-binding protein (CysP).</text>
</comment>
<keyword evidence="7 9" id="KW-0472">Membrane</keyword>
<feature type="transmembrane region" description="Helical" evidence="9">
    <location>
        <begin position="186"/>
        <end position="207"/>
    </location>
</feature>
<organism evidence="11 12">
    <name type="scientific">Acetobacter pomorum DM001</name>
    <dbReference type="NCBI Taxonomy" id="945681"/>
    <lineage>
        <taxon>Bacteria</taxon>
        <taxon>Pseudomonadati</taxon>
        <taxon>Pseudomonadota</taxon>
        <taxon>Alphaproteobacteria</taxon>
        <taxon>Acetobacterales</taxon>
        <taxon>Acetobacteraceae</taxon>
        <taxon>Acetobacter</taxon>
    </lineage>
</organism>
<evidence type="ECO:0000256" key="6">
    <source>
        <dbReference type="ARBA" id="ARBA00023032"/>
    </source>
</evidence>
<dbReference type="InterPro" id="IPR011865">
    <property type="entry name" value="CysT_permease"/>
</dbReference>
<dbReference type="FunFam" id="1.10.3720.10:FF:000004">
    <property type="entry name" value="Sulfate transport system permease protein CysT"/>
    <property type="match status" value="1"/>
</dbReference>
<comment type="subcellular location">
    <subcellularLocation>
        <location evidence="1">Cell membrane</location>
        <topology evidence="1">Multi-pass membrane protein</topology>
    </subcellularLocation>
</comment>
<evidence type="ECO:0000256" key="8">
    <source>
        <dbReference type="ARBA" id="ARBA00025323"/>
    </source>
</evidence>
<evidence type="ECO:0000256" key="2">
    <source>
        <dbReference type="ARBA" id="ARBA00011779"/>
    </source>
</evidence>
<dbReference type="GO" id="GO:0015419">
    <property type="term" value="F:ABC-type sulfate transporter activity"/>
    <property type="evidence" value="ECO:0007669"/>
    <property type="project" value="UniProtKB-UniRule"/>
</dbReference>
<evidence type="ECO:0000256" key="4">
    <source>
        <dbReference type="ARBA" id="ARBA00022692"/>
    </source>
</evidence>
<protein>
    <recommendedName>
        <fullName evidence="9">Sulfate transport system permease protein CysT</fullName>
    </recommendedName>
</protein>
<gene>
    <name evidence="11" type="primary">cysU</name>
    <name evidence="11" type="ORF">APO_1639</name>
</gene>
<proteinExistence type="inferred from homology"/>
<dbReference type="Proteomes" id="UP000018454">
    <property type="component" value="Unassembled WGS sequence"/>
</dbReference>
<dbReference type="GO" id="GO:0005886">
    <property type="term" value="C:plasma membrane"/>
    <property type="evidence" value="ECO:0007669"/>
    <property type="project" value="UniProtKB-SubCell"/>
</dbReference>
<keyword evidence="6 9" id="KW-0764">Sulfate transport</keyword>
<feature type="transmembrane region" description="Helical" evidence="9">
    <location>
        <begin position="243"/>
        <end position="267"/>
    </location>
</feature>
<dbReference type="NCBIfam" id="TIGR02139">
    <property type="entry name" value="permease_CysT"/>
    <property type="match status" value="1"/>
</dbReference>
<dbReference type="PANTHER" id="PTHR30406:SF8">
    <property type="entry name" value="SULFATE TRANSPORT SYSTEM PERMEASE PROTEIN CYST"/>
    <property type="match status" value="1"/>
</dbReference>
<comment type="caution">
    <text evidence="11">The sequence shown here is derived from an EMBL/GenBank/DDBJ whole genome shotgun (WGS) entry which is preliminary data.</text>
</comment>
<evidence type="ECO:0000256" key="5">
    <source>
        <dbReference type="ARBA" id="ARBA00022989"/>
    </source>
</evidence>
<dbReference type="Gene3D" id="1.10.3720.10">
    <property type="entry name" value="MetI-like"/>
    <property type="match status" value="1"/>
</dbReference>
<comment type="similarity">
    <text evidence="9">Belongs to the binding-protein-dependent transport system permease family. CysTW subfamily.</text>
</comment>
<feature type="domain" description="ABC transmembrane type-1" evidence="10">
    <location>
        <begin position="61"/>
        <end position="262"/>
    </location>
</feature>
<dbReference type="NCBIfam" id="TIGR00969">
    <property type="entry name" value="3a0106s02"/>
    <property type="match status" value="1"/>
</dbReference>
<dbReference type="PANTHER" id="PTHR30406">
    <property type="entry name" value="SULFATE TRANSPORT SYSTEM PERMEASE PROTEIN"/>
    <property type="match status" value="1"/>
</dbReference>
<dbReference type="AlphaFoldDB" id="F1YUL6"/>
<evidence type="ECO:0000256" key="3">
    <source>
        <dbReference type="ARBA" id="ARBA00022448"/>
    </source>
</evidence>
<dbReference type="InterPro" id="IPR035906">
    <property type="entry name" value="MetI-like_sf"/>
</dbReference>
<dbReference type="InterPro" id="IPR000515">
    <property type="entry name" value="MetI-like"/>
</dbReference>
<keyword evidence="4 9" id="KW-0812">Transmembrane</keyword>
<dbReference type="SUPFAM" id="SSF161098">
    <property type="entry name" value="MetI-like"/>
    <property type="match status" value="1"/>
</dbReference>
<comment type="caution">
    <text evidence="9">Lacks conserved residue(s) required for the propagation of feature annotation.</text>
</comment>
<reference evidence="11 12" key="1">
    <citation type="journal article" date="2011" name="Science">
        <title>Drosophila microbiome modulates host developmental and metabolic homeostasis via insulin signaling.</title>
        <authorList>
            <person name="Shin S.C."/>
            <person name="Kim S.H."/>
            <person name="You H."/>
            <person name="Kim B."/>
            <person name="Kim A.C."/>
            <person name="Lee K.A."/>
            <person name="Yoon J.H."/>
            <person name="Ryu J.H."/>
            <person name="Lee W.J."/>
        </authorList>
    </citation>
    <scope>NUCLEOTIDE SEQUENCE [LARGE SCALE GENOMIC DNA]</scope>
    <source>
        <strain evidence="11 12">DM001</strain>
    </source>
</reference>
<evidence type="ECO:0000259" key="10">
    <source>
        <dbReference type="PROSITE" id="PS50928"/>
    </source>
</evidence>
<accession>F1YUL6</accession>
<dbReference type="InterPro" id="IPR005667">
    <property type="entry name" value="Sulph_transpt2"/>
</dbReference>
<dbReference type="EMBL" id="AEUP01000029">
    <property type="protein sequence ID" value="EGE47423.1"/>
    <property type="molecule type" value="Genomic_DNA"/>
</dbReference>
<comment type="function">
    <text evidence="8">Part of the ABC transporter complex CysAWTP (TC 3.A.1.6.1) involved in sulfate/thiosulfate import. Probably responsible for the translocation of the substrate across the membrane.</text>
</comment>
<evidence type="ECO:0000313" key="12">
    <source>
        <dbReference type="Proteomes" id="UP000018454"/>
    </source>
</evidence>
<dbReference type="PROSITE" id="PS50928">
    <property type="entry name" value="ABC_TM1"/>
    <property type="match status" value="1"/>
</dbReference>
<sequence>MPMFFLRRHTLPGFPLTFGITLLWVGLLVILPLLALIVRPWQDGTTAILQTLHDTRVFAAFRVSFGCALFAALLDLPLGILLAWTLVRLRPPGYKIINACIDLPFAIPTAVTGITLATLYGPNGWMGKLLAHAGLQVAFTPTGIVIALMFVGLPFLVRTIEPVLQNFPSEIEEAAFLLGATPFQKFYRVILPAILPATLSGFGLAFARCIGEYGSVIFIAGNQPFRSEIAPLLIVMRLQEFDYSGATTIAVLLLLTALVCLGGVSFLRLRVSRGLVMEEVK</sequence>
<dbReference type="CDD" id="cd06261">
    <property type="entry name" value="TM_PBP2"/>
    <property type="match status" value="1"/>
</dbReference>
<comment type="function">
    <text evidence="9">Part of the ABC transporter complex (TC 3.A.1.6.1) involved in sulfate/thiosulfate import.</text>
</comment>
<name>F1YUL6_9PROT</name>
<feature type="transmembrane region" description="Helical" evidence="9">
    <location>
        <begin position="58"/>
        <end position="84"/>
    </location>
</feature>
<evidence type="ECO:0000256" key="9">
    <source>
        <dbReference type="RuleBase" id="RU366001"/>
    </source>
</evidence>
<dbReference type="Pfam" id="PF00528">
    <property type="entry name" value="BPD_transp_1"/>
    <property type="match status" value="1"/>
</dbReference>
<evidence type="ECO:0000256" key="7">
    <source>
        <dbReference type="ARBA" id="ARBA00023136"/>
    </source>
</evidence>
<evidence type="ECO:0000256" key="1">
    <source>
        <dbReference type="ARBA" id="ARBA00004651"/>
    </source>
</evidence>
<feature type="transmembrane region" description="Helical" evidence="9">
    <location>
        <begin position="12"/>
        <end position="38"/>
    </location>
</feature>
<keyword evidence="3 9" id="KW-0813">Transport</keyword>
<evidence type="ECO:0000313" key="11">
    <source>
        <dbReference type="EMBL" id="EGE47423.1"/>
    </source>
</evidence>
<keyword evidence="5 9" id="KW-1133">Transmembrane helix</keyword>
<feature type="transmembrane region" description="Helical" evidence="9">
    <location>
        <begin position="133"/>
        <end position="157"/>
    </location>
</feature>